<protein>
    <recommendedName>
        <fullName evidence="6">F-box domain-containing protein</fullName>
    </recommendedName>
</protein>
<dbReference type="Proteomes" id="UP000663881">
    <property type="component" value="Unassembled WGS sequence"/>
</dbReference>
<dbReference type="Proteomes" id="UP000663868">
    <property type="component" value="Unassembled WGS sequence"/>
</dbReference>
<feature type="non-terminal residue" evidence="1">
    <location>
        <position position="84"/>
    </location>
</feature>
<evidence type="ECO:0000313" key="3">
    <source>
        <dbReference type="EMBL" id="CAF4340276.1"/>
    </source>
</evidence>
<name>A0A815UHL6_9BILA</name>
<dbReference type="EMBL" id="CAJNOE010004916">
    <property type="protein sequence ID" value="CAF1516287.1"/>
    <property type="molecule type" value="Genomic_DNA"/>
</dbReference>
<evidence type="ECO:0000313" key="2">
    <source>
        <dbReference type="EMBL" id="CAF1530581.1"/>
    </source>
</evidence>
<proteinExistence type="predicted"/>
<evidence type="ECO:0000313" key="5">
    <source>
        <dbReference type="Proteomes" id="UP000663860"/>
    </source>
</evidence>
<dbReference type="Proteomes" id="UP000663860">
    <property type="component" value="Unassembled WGS sequence"/>
</dbReference>
<comment type="caution">
    <text evidence="1">The sequence shown here is derived from an EMBL/GenBank/DDBJ whole genome shotgun (WGS) entry which is preliminary data.</text>
</comment>
<dbReference type="AlphaFoldDB" id="A0A815UHL6"/>
<reference evidence="1" key="1">
    <citation type="submission" date="2021-02" db="EMBL/GenBank/DDBJ databases">
        <authorList>
            <person name="Nowell W R."/>
        </authorList>
    </citation>
    <scope>NUCLEOTIDE SEQUENCE</scope>
</reference>
<evidence type="ECO:0000313" key="1">
    <source>
        <dbReference type="EMBL" id="CAF1516287.1"/>
    </source>
</evidence>
<dbReference type="EMBL" id="CAJOBB010024268">
    <property type="protein sequence ID" value="CAF4399457.1"/>
    <property type="molecule type" value="Genomic_DNA"/>
</dbReference>
<dbReference type="Proteomes" id="UP000663891">
    <property type="component" value="Unassembled WGS sequence"/>
</dbReference>
<evidence type="ECO:0000313" key="4">
    <source>
        <dbReference type="EMBL" id="CAF4399457.1"/>
    </source>
</evidence>
<organism evidence="1 5">
    <name type="scientific">Adineta steineri</name>
    <dbReference type="NCBI Taxonomy" id="433720"/>
    <lineage>
        <taxon>Eukaryota</taxon>
        <taxon>Metazoa</taxon>
        <taxon>Spiralia</taxon>
        <taxon>Gnathifera</taxon>
        <taxon>Rotifera</taxon>
        <taxon>Eurotatoria</taxon>
        <taxon>Bdelloidea</taxon>
        <taxon>Adinetida</taxon>
        <taxon>Adinetidae</taxon>
        <taxon>Adineta</taxon>
    </lineage>
</organism>
<dbReference type="OrthoDB" id="10057985at2759"/>
<sequence>MHHYCLFDRLPAELLHYLFTFFGKHEILLSFSDISDHVNAVLLADAAYQLDFRSIQKDYFDLIYNRIRPEQVISLILSDESDTP</sequence>
<accession>A0A815UHL6</accession>
<dbReference type="EMBL" id="CAJNON010004379">
    <property type="protein sequence ID" value="CAF1530581.1"/>
    <property type="molecule type" value="Genomic_DNA"/>
</dbReference>
<evidence type="ECO:0008006" key="6">
    <source>
        <dbReference type="Google" id="ProtNLM"/>
    </source>
</evidence>
<gene>
    <name evidence="1" type="ORF">IZO911_LOCUS45691</name>
    <name evidence="4" type="ORF">KXQ929_LOCUS50934</name>
    <name evidence="3" type="ORF">OKA104_LOCUS48245</name>
    <name evidence="2" type="ORF">VCS650_LOCUS43678</name>
</gene>
<dbReference type="EMBL" id="CAJOAY010020522">
    <property type="protein sequence ID" value="CAF4340276.1"/>
    <property type="molecule type" value="Genomic_DNA"/>
</dbReference>